<dbReference type="GO" id="GO:0008999">
    <property type="term" value="F:protein-N-terminal-alanine acetyltransferase activity"/>
    <property type="evidence" value="ECO:0007669"/>
    <property type="project" value="UniProtKB-EC"/>
</dbReference>
<comment type="caution">
    <text evidence="5">The sequence shown here is derived from an EMBL/GenBank/DDBJ whole genome shotgun (WGS) entry which is preliminary data.</text>
</comment>
<keyword evidence="6" id="KW-1185">Reference proteome</keyword>
<keyword evidence="1 5" id="KW-0808">Transferase</keyword>
<comment type="similarity">
    <text evidence="3">Belongs to the acetyltransferase family. RimJ subfamily.</text>
</comment>
<dbReference type="RefSeq" id="WP_246305878.1">
    <property type="nucleotide sequence ID" value="NZ_JACCFW010000001.1"/>
</dbReference>
<proteinExistence type="inferred from homology"/>
<dbReference type="PANTHER" id="PTHR43792:SF8">
    <property type="entry name" value="[RIBOSOMAL PROTEIN US5]-ALANINE N-ACETYLTRANSFERASE"/>
    <property type="match status" value="1"/>
</dbReference>
<protein>
    <submittedName>
        <fullName evidence="5">Ribosomal-protein-alanine N-acetyltransferase</fullName>
        <ecNumber evidence="5">2.3.1.267</ecNumber>
    </submittedName>
</protein>
<dbReference type="PROSITE" id="PS51186">
    <property type="entry name" value="GNAT"/>
    <property type="match status" value="1"/>
</dbReference>
<dbReference type="EC" id="2.3.1.267" evidence="5"/>
<dbReference type="PANTHER" id="PTHR43792">
    <property type="entry name" value="GNAT FAMILY, PUTATIVE (AFU_ORTHOLOGUE AFUA_3G00765)-RELATED-RELATED"/>
    <property type="match status" value="1"/>
</dbReference>
<dbReference type="SUPFAM" id="SSF55729">
    <property type="entry name" value="Acyl-CoA N-acyltransferases (Nat)"/>
    <property type="match status" value="1"/>
</dbReference>
<dbReference type="Proteomes" id="UP000571817">
    <property type="component" value="Unassembled WGS sequence"/>
</dbReference>
<accession>A0A853D9N2</accession>
<evidence type="ECO:0000313" key="6">
    <source>
        <dbReference type="Proteomes" id="UP000571817"/>
    </source>
</evidence>
<evidence type="ECO:0000259" key="4">
    <source>
        <dbReference type="PROSITE" id="PS51186"/>
    </source>
</evidence>
<dbReference type="InterPro" id="IPR000182">
    <property type="entry name" value="GNAT_dom"/>
</dbReference>
<evidence type="ECO:0000256" key="1">
    <source>
        <dbReference type="ARBA" id="ARBA00022679"/>
    </source>
</evidence>
<dbReference type="GO" id="GO:0005737">
    <property type="term" value="C:cytoplasm"/>
    <property type="evidence" value="ECO:0007669"/>
    <property type="project" value="TreeGrafter"/>
</dbReference>
<dbReference type="Pfam" id="PF13302">
    <property type="entry name" value="Acetyltransf_3"/>
    <property type="match status" value="1"/>
</dbReference>
<dbReference type="InterPro" id="IPR016181">
    <property type="entry name" value="Acyl_CoA_acyltransferase"/>
</dbReference>
<dbReference type="Gene3D" id="3.40.630.30">
    <property type="match status" value="1"/>
</dbReference>
<organism evidence="5 6">
    <name type="scientific">Allobranchiibius huperziae</name>
    <dbReference type="NCBI Taxonomy" id="1874116"/>
    <lineage>
        <taxon>Bacteria</taxon>
        <taxon>Bacillati</taxon>
        <taxon>Actinomycetota</taxon>
        <taxon>Actinomycetes</taxon>
        <taxon>Micrococcales</taxon>
        <taxon>Dermacoccaceae</taxon>
        <taxon>Allobranchiibius</taxon>
    </lineage>
</organism>
<sequence length="207" mass="23375">MSDRPWPIAIAGDWRGMRIMLRPLRARADRAEFVQLRAQNAAWTREWDSTSPIQQAPVSFAQMVRQQDRLAARGELLPFAVAVDGELVGQMHLFNIVRGALRSAGVGYWISQRYAGRGITPYALATAIDHAFGTVGLHRVEVNIRPENHSSLAVVRKLELRDEGLRRAYLHINGQWRDHRTFAVVREDLAAGETMVGRLRATYPEPV</sequence>
<dbReference type="EMBL" id="JACCFW010000001">
    <property type="protein sequence ID" value="NYJ73668.1"/>
    <property type="molecule type" value="Genomic_DNA"/>
</dbReference>
<keyword evidence="2 5" id="KW-0012">Acyltransferase</keyword>
<dbReference type="AlphaFoldDB" id="A0A853D9N2"/>
<name>A0A853D9N2_9MICO</name>
<feature type="domain" description="N-acetyltransferase" evidence="4">
    <location>
        <begin position="19"/>
        <end position="207"/>
    </location>
</feature>
<evidence type="ECO:0000313" key="5">
    <source>
        <dbReference type="EMBL" id="NYJ73668.1"/>
    </source>
</evidence>
<reference evidence="5 6" key="1">
    <citation type="submission" date="2020-07" db="EMBL/GenBank/DDBJ databases">
        <title>Sequencing the genomes of 1000 actinobacteria strains.</title>
        <authorList>
            <person name="Klenk H.-P."/>
        </authorList>
    </citation>
    <scope>NUCLEOTIDE SEQUENCE [LARGE SCALE GENOMIC DNA]</scope>
    <source>
        <strain evidence="5 6">DSM 29531</strain>
    </source>
</reference>
<evidence type="ECO:0000256" key="3">
    <source>
        <dbReference type="ARBA" id="ARBA00038502"/>
    </source>
</evidence>
<dbReference type="InterPro" id="IPR051531">
    <property type="entry name" value="N-acetyltransferase"/>
</dbReference>
<gene>
    <name evidence="5" type="ORF">HNR15_000631</name>
</gene>
<evidence type="ECO:0000256" key="2">
    <source>
        <dbReference type="ARBA" id="ARBA00023315"/>
    </source>
</evidence>